<accession>A0ACA9K181</accession>
<proteinExistence type="predicted"/>
<keyword evidence="2" id="KW-1185">Reference proteome</keyword>
<reference evidence="1" key="1">
    <citation type="submission" date="2021-06" db="EMBL/GenBank/DDBJ databases">
        <authorList>
            <person name="Kallberg Y."/>
            <person name="Tangrot J."/>
            <person name="Rosling A."/>
        </authorList>
    </citation>
    <scope>NUCLEOTIDE SEQUENCE</scope>
    <source>
        <strain evidence="1">AU212A</strain>
    </source>
</reference>
<dbReference type="EMBL" id="CAJVPM010000419">
    <property type="protein sequence ID" value="CAG8444067.1"/>
    <property type="molecule type" value="Genomic_DNA"/>
</dbReference>
<evidence type="ECO:0000313" key="1">
    <source>
        <dbReference type="EMBL" id="CAG8444067.1"/>
    </source>
</evidence>
<comment type="caution">
    <text evidence="1">The sequence shown here is derived from an EMBL/GenBank/DDBJ whole genome shotgun (WGS) entry which is preliminary data.</text>
</comment>
<organism evidence="1 2">
    <name type="scientific">Scutellospora calospora</name>
    <dbReference type="NCBI Taxonomy" id="85575"/>
    <lineage>
        <taxon>Eukaryota</taxon>
        <taxon>Fungi</taxon>
        <taxon>Fungi incertae sedis</taxon>
        <taxon>Mucoromycota</taxon>
        <taxon>Glomeromycotina</taxon>
        <taxon>Glomeromycetes</taxon>
        <taxon>Diversisporales</taxon>
        <taxon>Gigasporaceae</taxon>
        <taxon>Scutellospora</taxon>
    </lineage>
</organism>
<gene>
    <name evidence="1" type="ORF">SCALOS_LOCUS813</name>
</gene>
<name>A0ACA9K181_9GLOM</name>
<evidence type="ECO:0000313" key="2">
    <source>
        <dbReference type="Proteomes" id="UP000789860"/>
    </source>
</evidence>
<protein>
    <submittedName>
        <fullName evidence="1">7321_t:CDS:1</fullName>
    </submittedName>
</protein>
<sequence>MSSDFKTSNFIGIEMLPMFPDQKPNNVKFILHEDFTSCFPFKDDTFDFIHMRFCWSYFTFDQWRTIVLKEFIRLLKPGGWLEIADISIDGENLVKESAYQKNLDPMIPYQLPTILSSMPNLSSNVYYEVRKIPCGSWGGRVGQHHEEAITDILLKCTEYLSPKNSQNMVEQILKEFKEYRTYSYCHRTINNSLQFRPTLLLLFFTLVAAVGAVVARMESLCVFDNGFCVVDIVLVIFGGIDDAVAELIVDTGVGYLVRLWLVPSAQI</sequence>
<dbReference type="Proteomes" id="UP000789860">
    <property type="component" value="Unassembled WGS sequence"/>
</dbReference>